<organism evidence="3 4">
    <name type="scientific">Larimichthys crocea</name>
    <name type="common">Large yellow croaker</name>
    <name type="synonym">Pseudosciaena crocea</name>
    <dbReference type="NCBI Taxonomy" id="215358"/>
    <lineage>
        <taxon>Eukaryota</taxon>
        <taxon>Metazoa</taxon>
        <taxon>Chordata</taxon>
        <taxon>Craniata</taxon>
        <taxon>Vertebrata</taxon>
        <taxon>Euteleostomi</taxon>
        <taxon>Actinopterygii</taxon>
        <taxon>Neopterygii</taxon>
        <taxon>Teleostei</taxon>
        <taxon>Neoteleostei</taxon>
        <taxon>Acanthomorphata</taxon>
        <taxon>Eupercaria</taxon>
        <taxon>Sciaenidae</taxon>
        <taxon>Larimichthys</taxon>
    </lineage>
</organism>
<feature type="domain" description="Trimeric autotransporter adhesin YadA-like head" evidence="2">
    <location>
        <begin position="171"/>
        <end position="192"/>
    </location>
</feature>
<evidence type="ECO:0000259" key="2">
    <source>
        <dbReference type="Pfam" id="PF05658"/>
    </source>
</evidence>
<sequence length="204" mass="22582">MFVLTQPVQWRHIIAHVTVHQARGRAARQRSLIQSRSDMNSYASLTSACFCFIKMNLSYSEHSPFTALCSLSHCSRLGWRFCSTRTCSLEVHDRPPPTVHDRPPPTVHDRPPTVRSTANGPRSDPTNGPRSRQRSMIDRQRPRSTATNGPRSTANGPRSTANGPRSTATNGPRSTANGPRSTANGPRSTANGPRRFNIRQNPGY</sequence>
<evidence type="ECO:0000313" key="4">
    <source>
        <dbReference type="Proteomes" id="UP000424527"/>
    </source>
</evidence>
<accession>A0A6G0J5R4</accession>
<dbReference type="Gene3D" id="2.150.10.10">
    <property type="entry name" value="Serralysin-like metalloprotease, C-terminal"/>
    <property type="match status" value="1"/>
</dbReference>
<evidence type="ECO:0000256" key="1">
    <source>
        <dbReference type="SAM" id="MobiDB-lite"/>
    </source>
</evidence>
<protein>
    <recommendedName>
        <fullName evidence="2">Trimeric autotransporter adhesin YadA-like head domain-containing protein</fullName>
    </recommendedName>
</protein>
<dbReference type="EMBL" id="REGW02000003">
    <property type="protein sequence ID" value="KAE8298947.1"/>
    <property type="molecule type" value="Genomic_DNA"/>
</dbReference>
<dbReference type="InterPro" id="IPR011049">
    <property type="entry name" value="Serralysin-like_metalloprot_C"/>
</dbReference>
<evidence type="ECO:0000313" key="3">
    <source>
        <dbReference type="EMBL" id="KAE8298947.1"/>
    </source>
</evidence>
<dbReference type="Pfam" id="PF05658">
    <property type="entry name" value="YadA_head"/>
    <property type="match status" value="2"/>
</dbReference>
<dbReference type="InterPro" id="IPR008640">
    <property type="entry name" value="Adhesin_Head_dom"/>
</dbReference>
<feature type="compositionally biased region" description="Polar residues" evidence="1">
    <location>
        <begin position="143"/>
        <end position="191"/>
    </location>
</feature>
<proteinExistence type="predicted"/>
<feature type="compositionally biased region" description="Polar residues" evidence="1">
    <location>
        <begin position="114"/>
        <end position="130"/>
    </location>
</feature>
<dbReference type="GO" id="GO:0019867">
    <property type="term" value="C:outer membrane"/>
    <property type="evidence" value="ECO:0007669"/>
    <property type="project" value="InterPro"/>
</dbReference>
<keyword evidence="4" id="KW-1185">Reference proteome</keyword>
<dbReference type="AlphaFoldDB" id="A0A6G0J5R4"/>
<dbReference type="Proteomes" id="UP000424527">
    <property type="component" value="Unassembled WGS sequence"/>
</dbReference>
<feature type="compositionally biased region" description="Basic and acidic residues" evidence="1">
    <location>
        <begin position="90"/>
        <end position="112"/>
    </location>
</feature>
<dbReference type="SUPFAM" id="SSF101967">
    <property type="entry name" value="Adhesin YadA, collagen-binding domain"/>
    <property type="match status" value="1"/>
</dbReference>
<gene>
    <name evidence="3" type="ORF">D5F01_LYC03463</name>
</gene>
<feature type="region of interest" description="Disordered" evidence="1">
    <location>
        <begin position="90"/>
        <end position="204"/>
    </location>
</feature>
<reference evidence="3 4" key="1">
    <citation type="submission" date="2019-07" db="EMBL/GenBank/DDBJ databases">
        <title>Chromosome genome assembly for large yellow croaker.</title>
        <authorList>
            <person name="Xiao S."/>
        </authorList>
    </citation>
    <scope>NUCLEOTIDE SEQUENCE [LARGE SCALE GENOMIC DNA]</scope>
    <source>
        <strain evidence="3">JMULYC20181020</strain>
        <tissue evidence="3">Muscle</tissue>
    </source>
</reference>
<name>A0A6G0J5R4_LARCR</name>
<comment type="caution">
    <text evidence="3">The sequence shown here is derived from an EMBL/GenBank/DDBJ whole genome shotgun (WGS) entry which is preliminary data.</text>
</comment>
<feature type="domain" description="Trimeric autotransporter adhesin YadA-like head" evidence="2">
    <location>
        <begin position="149"/>
        <end position="168"/>
    </location>
</feature>